<sequence>MVFGTLKLKLNEEVMPLLQISEHQGDCHRGSAAGLPISRWDSARIVPYLSEVCSPGDVGTRIIPRILVLERVFKSPWLTTDIFEMPPTMT</sequence>
<proteinExistence type="predicted"/>
<gene>
    <name evidence="1" type="ORF">Syun_006643</name>
</gene>
<keyword evidence="2" id="KW-1185">Reference proteome</keyword>
<evidence type="ECO:0000313" key="2">
    <source>
        <dbReference type="Proteomes" id="UP001420932"/>
    </source>
</evidence>
<name>A0AAP0KWX3_9MAGN</name>
<dbReference type="Proteomes" id="UP001420932">
    <property type="component" value="Unassembled WGS sequence"/>
</dbReference>
<accession>A0AAP0KWX3</accession>
<dbReference type="EMBL" id="JBBNAF010000003">
    <property type="protein sequence ID" value="KAK9160302.1"/>
    <property type="molecule type" value="Genomic_DNA"/>
</dbReference>
<organism evidence="1 2">
    <name type="scientific">Stephania yunnanensis</name>
    <dbReference type="NCBI Taxonomy" id="152371"/>
    <lineage>
        <taxon>Eukaryota</taxon>
        <taxon>Viridiplantae</taxon>
        <taxon>Streptophyta</taxon>
        <taxon>Embryophyta</taxon>
        <taxon>Tracheophyta</taxon>
        <taxon>Spermatophyta</taxon>
        <taxon>Magnoliopsida</taxon>
        <taxon>Ranunculales</taxon>
        <taxon>Menispermaceae</taxon>
        <taxon>Menispermoideae</taxon>
        <taxon>Cissampelideae</taxon>
        <taxon>Stephania</taxon>
    </lineage>
</organism>
<dbReference type="AlphaFoldDB" id="A0AAP0KWX3"/>
<protein>
    <submittedName>
        <fullName evidence="1">Uncharacterized protein</fullName>
    </submittedName>
</protein>
<evidence type="ECO:0000313" key="1">
    <source>
        <dbReference type="EMBL" id="KAK9160302.1"/>
    </source>
</evidence>
<comment type="caution">
    <text evidence="1">The sequence shown here is derived from an EMBL/GenBank/DDBJ whole genome shotgun (WGS) entry which is preliminary data.</text>
</comment>
<reference evidence="1 2" key="1">
    <citation type="submission" date="2024-01" db="EMBL/GenBank/DDBJ databases">
        <title>Genome assemblies of Stephania.</title>
        <authorList>
            <person name="Yang L."/>
        </authorList>
    </citation>
    <scope>NUCLEOTIDE SEQUENCE [LARGE SCALE GENOMIC DNA]</scope>
    <source>
        <strain evidence="1">YNDBR</strain>
        <tissue evidence="1">Leaf</tissue>
    </source>
</reference>